<accession>A0A0H5SAK5</accession>
<proteinExistence type="predicted"/>
<protein>
    <submittedName>
        <fullName evidence="1">Bm675</fullName>
    </submittedName>
</protein>
<dbReference type="EMBL" id="LN857013">
    <property type="protein sequence ID" value="CRZ25704.1"/>
    <property type="molecule type" value="Genomic_DNA"/>
</dbReference>
<reference evidence="1" key="1">
    <citation type="journal article" date="2007" name="Science">
        <title>Draft genome of the filarial nematode parasite Brugia malayi.</title>
        <authorList>
            <person name="Ghedin E."/>
            <person name="Wang S."/>
            <person name="Spiro D."/>
            <person name="Caler E."/>
            <person name="Zhao Q."/>
            <person name="Crabtree J."/>
            <person name="Allen J.E."/>
            <person name="Delcher A.L."/>
            <person name="Guiliano D.B."/>
            <person name="Miranda-Saavedra D."/>
            <person name="Angiuoli S.V."/>
            <person name="Creasy T."/>
            <person name="Amedeo P."/>
            <person name="Haas B."/>
            <person name="El-Sayed N.M."/>
            <person name="Wortman J.R."/>
            <person name="Feldblyum T."/>
            <person name="Tallon L."/>
            <person name="Schatz M."/>
            <person name="Shumway M."/>
            <person name="Koo H."/>
            <person name="Salzberg S.L."/>
            <person name="Schobel S."/>
            <person name="Pertea M."/>
            <person name="Pop M."/>
            <person name="White O."/>
            <person name="Barton G.J."/>
            <person name="Carlow C.K."/>
            <person name="Crawford M.J."/>
            <person name="Daub J."/>
            <person name="Dimmic M.W."/>
            <person name="Estes C.F."/>
            <person name="Foster J.M."/>
            <person name="Ganatra M."/>
            <person name="Gregory W.F."/>
            <person name="Johnson N.M."/>
            <person name="Jin J."/>
            <person name="Komuniecki R."/>
            <person name="Korf I."/>
            <person name="Kumar S."/>
            <person name="Laney S."/>
            <person name="Li B.W."/>
            <person name="Li W."/>
            <person name="Lindblom T.H."/>
            <person name="Lustigman S."/>
            <person name="Ma D."/>
            <person name="Maina C.V."/>
            <person name="Martin D.M."/>
            <person name="McCarter J.P."/>
            <person name="McReynolds L."/>
            <person name="Mitreva M."/>
            <person name="Nutman T.B."/>
            <person name="Parkinson J."/>
            <person name="Peregrin-Alvarez J.M."/>
            <person name="Poole C."/>
            <person name="Ren Q."/>
            <person name="Saunders L."/>
            <person name="Sluder A.E."/>
            <person name="Smith K."/>
            <person name="Stanke M."/>
            <person name="Unnasch T.R."/>
            <person name="Ware J."/>
            <person name="Wei A.D."/>
            <person name="Weil G."/>
            <person name="Williams D.J."/>
            <person name="Zhang Y."/>
            <person name="Williams S.A."/>
            <person name="Fraser-Liggett C."/>
            <person name="Slatko B."/>
            <person name="Blaxter M.L."/>
            <person name="Scott A.L."/>
        </authorList>
    </citation>
    <scope>NUCLEOTIDE SEQUENCE</scope>
    <source>
        <strain evidence="1">FR3</strain>
    </source>
</reference>
<gene>
    <name evidence="1 2" type="ORF">Bm675</name>
    <name evidence="1" type="ORF">BM_Bm675</name>
</gene>
<evidence type="ECO:0000313" key="1">
    <source>
        <dbReference type="EMBL" id="CRZ25704.1"/>
    </source>
</evidence>
<organism evidence="1">
    <name type="scientific">Brugia malayi</name>
    <name type="common">Filarial nematode worm</name>
    <dbReference type="NCBI Taxonomy" id="6279"/>
    <lineage>
        <taxon>Eukaryota</taxon>
        <taxon>Metazoa</taxon>
        <taxon>Ecdysozoa</taxon>
        <taxon>Nematoda</taxon>
        <taxon>Chromadorea</taxon>
        <taxon>Rhabditida</taxon>
        <taxon>Spirurina</taxon>
        <taxon>Spiruromorpha</taxon>
        <taxon>Filarioidea</taxon>
        <taxon>Onchocercidae</taxon>
        <taxon>Brugia</taxon>
    </lineage>
</organism>
<sequence>MRSPIPTEACLCLPVQDDEVIMKDFGIDTGHTGGTVWSNCSCIGQIVDSMAKLFQIEYCIQI</sequence>
<dbReference type="AlphaFoldDB" id="A0A0H5SAK5"/>
<name>A0A0H5SAK5_BRUMA</name>
<dbReference type="WormBase" id="Bm675">
    <property type="protein sequence ID" value="BM46278"/>
    <property type="gene ID" value="WBGene00220936"/>
</dbReference>
<evidence type="ECO:0000313" key="2">
    <source>
        <dbReference type="WormBase" id="Bm675"/>
    </source>
</evidence>
<reference evidence="1" key="2">
    <citation type="submission" date="2012-12" db="EMBL/GenBank/DDBJ databases">
        <authorList>
            <person name="Gao Y.W."/>
            <person name="Fan S.T."/>
            <person name="Sun H.T."/>
            <person name="Wang Z."/>
            <person name="Gao X.L."/>
            <person name="Li Y.G."/>
            <person name="Wang T.C."/>
            <person name="Zhang K."/>
            <person name="Xu W.W."/>
            <person name="Yu Z.J."/>
            <person name="Xia X.Z."/>
        </authorList>
    </citation>
    <scope>NUCLEOTIDE SEQUENCE</scope>
    <source>
        <strain evidence="1">FR3</strain>
    </source>
</reference>